<dbReference type="PROSITE" id="PS50995">
    <property type="entry name" value="HTH_MARR_2"/>
    <property type="match status" value="1"/>
</dbReference>
<accession>A0A3A3FGI5</accession>
<evidence type="ECO:0000313" key="5">
    <source>
        <dbReference type="EMBL" id="RJF92290.1"/>
    </source>
</evidence>
<dbReference type="Gene3D" id="1.10.10.10">
    <property type="entry name" value="Winged helix-like DNA-binding domain superfamily/Winged helix DNA-binding domain"/>
    <property type="match status" value="2"/>
</dbReference>
<proteinExistence type="predicted"/>
<keyword evidence="2" id="KW-0238">DNA-binding</keyword>
<dbReference type="GO" id="GO:0003700">
    <property type="term" value="F:DNA-binding transcription factor activity"/>
    <property type="evidence" value="ECO:0007669"/>
    <property type="project" value="InterPro"/>
</dbReference>
<dbReference type="InterPro" id="IPR000835">
    <property type="entry name" value="HTH_MarR-typ"/>
</dbReference>
<evidence type="ECO:0000256" key="2">
    <source>
        <dbReference type="ARBA" id="ARBA00023125"/>
    </source>
</evidence>
<dbReference type="SMART" id="SM00347">
    <property type="entry name" value="HTH_MARR"/>
    <property type="match status" value="2"/>
</dbReference>
<dbReference type="GO" id="GO:0003677">
    <property type="term" value="F:DNA binding"/>
    <property type="evidence" value="ECO:0007669"/>
    <property type="project" value="UniProtKB-KW"/>
</dbReference>
<name>A0A3A3FGI5_9BURK</name>
<dbReference type="PANTHER" id="PTHR42756">
    <property type="entry name" value="TRANSCRIPTIONAL REGULATOR, MARR"/>
    <property type="match status" value="1"/>
</dbReference>
<dbReference type="InterPro" id="IPR036388">
    <property type="entry name" value="WH-like_DNA-bd_sf"/>
</dbReference>
<evidence type="ECO:0000313" key="6">
    <source>
        <dbReference type="Proteomes" id="UP000265955"/>
    </source>
</evidence>
<evidence type="ECO:0000256" key="3">
    <source>
        <dbReference type="ARBA" id="ARBA00023163"/>
    </source>
</evidence>
<protein>
    <submittedName>
        <fullName evidence="5">MarR family transcriptional regulator</fullName>
    </submittedName>
</protein>
<evidence type="ECO:0000256" key="1">
    <source>
        <dbReference type="ARBA" id="ARBA00023015"/>
    </source>
</evidence>
<dbReference type="Pfam" id="PF01047">
    <property type="entry name" value="MarR"/>
    <property type="match status" value="1"/>
</dbReference>
<dbReference type="Proteomes" id="UP000265955">
    <property type="component" value="Unassembled WGS sequence"/>
</dbReference>
<keyword evidence="1" id="KW-0805">Transcription regulation</keyword>
<comment type="caution">
    <text evidence="5">The sequence shown here is derived from an EMBL/GenBank/DDBJ whole genome shotgun (WGS) entry which is preliminary data.</text>
</comment>
<dbReference type="EMBL" id="QYUO01000003">
    <property type="protein sequence ID" value="RJF92290.1"/>
    <property type="molecule type" value="Genomic_DNA"/>
</dbReference>
<dbReference type="SUPFAM" id="SSF46785">
    <property type="entry name" value="Winged helix' DNA-binding domain"/>
    <property type="match status" value="2"/>
</dbReference>
<feature type="domain" description="HTH marR-type" evidence="4">
    <location>
        <begin position="51"/>
        <end position="183"/>
    </location>
</feature>
<reference evidence="6" key="1">
    <citation type="submission" date="2018-09" db="EMBL/GenBank/DDBJ databases">
        <authorList>
            <person name="Zhu H."/>
        </authorList>
    </citation>
    <scope>NUCLEOTIDE SEQUENCE [LARGE SCALE GENOMIC DNA]</scope>
    <source>
        <strain evidence="6">K1R23-30</strain>
    </source>
</reference>
<gene>
    <name evidence="5" type="ORF">D3871_27070</name>
</gene>
<keyword evidence="6" id="KW-1185">Reference proteome</keyword>
<evidence type="ECO:0000259" key="4">
    <source>
        <dbReference type="PROSITE" id="PS50995"/>
    </source>
</evidence>
<dbReference type="PANTHER" id="PTHR42756:SF1">
    <property type="entry name" value="TRANSCRIPTIONAL REPRESSOR OF EMRAB OPERON"/>
    <property type="match status" value="1"/>
</dbReference>
<dbReference type="AlphaFoldDB" id="A0A3A3FGI5"/>
<organism evidence="5 6">
    <name type="scientific">Noviherbaspirillum saxi</name>
    <dbReference type="NCBI Taxonomy" id="2320863"/>
    <lineage>
        <taxon>Bacteria</taxon>
        <taxon>Pseudomonadati</taxon>
        <taxon>Pseudomonadota</taxon>
        <taxon>Betaproteobacteria</taxon>
        <taxon>Burkholderiales</taxon>
        <taxon>Oxalobacteraceae</taxon>
        <taxon>Noviherbaspirillum</taxon>
    </lineage>
</organism>
<keyword evidence="3" id="KW-0804">Transcription</keyword>
<sequence length="371" mass="41408">MYIIPLLTLWRGLPLLSPSRLKKDVTRLDSTITNAVGHNITLNLEALAYLYSRVPFQIQRAYQIATALFAKQQSTTPITPAQLQILRLLDEHGHMMQTELSNLAGTDKSTAGLVLTNLLKQHLVDRHTDPEDKRRKRVMITESGQAALAIAKTKQLEAEDILFEAMRPDQREKLMTLLERLADEQPAPHTASWLMRRCLQAVEAHLSNEAGLFGLTLRQFCALHVVFCHPGIGEPSIRKLLGYEITNATLVVGLLREKGLINAKSGTSASRKRYYATPMGRDVLLAVEPKLAAIATEFVRGFSDDDIAHLQRLLGQLILHHGDKVKAPLAAFAQVVALPSWPLPPAHTYVVEHRDALNELNNRAHRQKEPA</sequence>
<dbReference type="PRINTS" id="PR00598">
    <property type="entry name" value="HTHMARR"/>
</dbReference>
<dbReference type="InterPro" id="IPR036390">
    <property type="entry name" value="WH_DNA-bd_sf"/>
</dbReference>